<dbReference type="Proteomes" id="UP000735302">
    <property type="component" value="Unassembled WGS sequence"/>
</dbReference>
<feature type="compositionally biased region" description="Low complexity" evidence="1">
    <location>
        <begin position="45"/>
        <end position="58"/>
    </location>
</feature>
<sequence>MKLVIFYALSVTNTAQAKDSLIMRKNSEMLHGRTVCPQQGDLRLSGSSSGQGAISGAGTRDRRVTADLRASSLRSVPPTSREIE</sequence>
<name>A0AAV3X6P5_9GAST</name>
<gene>
    <name evidence="2" type="ORF">PoB_000197600</name>
</gene>
<accession>A0AAV3X6P5</accession>
<organism evidence="2 3">
    <name type="scientific">Plakobranchus ocellatus</name>
    <dbReference type="NCBI Taxonomy" id="259542"/>
    <lineage>
        <taxon>Eukaryota</taxon>
        <taxon>Metazoa</taxon>
        <taxon>Spiralia</taxon>
        <taxon>Lophotrochozoa</taxon>
        <taxon>Mollusca</taxon>
        <taxon>Gastropoda</taxon>
        <taxon>Heterobranchia</taxon>
        <taxon>Euthyneura</taxon>
        <taxon>Panpulmonata</taxon>
        <taxon>Sacoglossa</taxon>
        <taxon>Placobranchoidea</taxon>
        <taxon>Plakobranchidae</taxon>
        <taxon>Plakobranchus</taxon>
    </lineage>
</organism>
<evidence type="ECO:0008006" key="4">
    <source>
        <dbReference type="Google" id="ProtNLM"/>
    </source>
</evidence>
<evidence type="ECO:0000256" key="1">
    <source>
        <dbReference type="SAM" id="MobiDB-lite"/>
    </source>
</evidence>
<reference evidence="2 3" key="1">
    <citation type="journal article" date="2021" name="Elife">
        <title>Chloroplast acquisition without the gene transfer in kleptoplastic sea slugs, Plakobranchus ocellatus.</title>
        <authorList>
            <person name="Maeda T."/>
            <person name="Takahashi S."/>
            <person name="Yoshida T."/>
            <person name="Shimamura S."/>
            <person name="Takaki Y."/>
            <person name="Nagai Y."/>
            <person name="Toyoda A."/>
            <person name="Suzuki Y."/>
            <person name="Arimoto A."/>
            <person name="Ishii H."/>
            <person name="Satoh N."/>
            <person name="Nishiyama T."/>
            <person name="Hasebe M."/>
            <person name="Maruyama T."/>
            <person name="Minagawa J."/>
            <person name="Obokata J."/>
            <person name="Shigenobu S."/>
        </authorList>
    </citation>
    <scope>NUCLEOTIDE SEQUENCE [LARGE SCALE GENOMIC DNA]</scope>
</reference>
<evidence type="ECO:0000313" key="3">
    <source>
        <dbReference type="Proteomes" id="UP000735302"/>
    </source>
</evidence>
<evidence type="ECO:0000313" key="2">
    <source>
        <dbReference type="EMBL" id="GFN75470.1"/>
    </source>
</evidence>
<proteinExistence type="predicted"/>
<feature type="region of interest" description="Disordered" evidence="1">
    <location>
        <begin position="38"/>
        <end position="84"/>
    </location>
</feature>
<dbReference type="EMBL" id="BLXT01000273">
    <property type="protein sequence ID" value="GFN75470.1"/>
    <property type="molecule type" value="Genomic_DNA"/>
</dbReference>
<dbReference type="AlphaFoldDB" id="A0AAV3X6P5"/>
<comment type="caution">
    <text evidence="2">The sequence shown here is derived from an EMBL/GenBank/DDBJ whole genome shotgun (WGS) entry which is preliminary data.</text>
</comment>
<protein>
    <recommendedName>
        <fullName evidence="4">Secreted protein</fullName>
    </recommendedName>
</protein>
<keyword evidence="3" id="KW-1185">Reference proteome</keyword>